<evidence type="ECO:0000256" key="4">
    <source>
        <dbReference type="ARBA" id="ARBA00022792"/>
    </source>
</evidence>
<reference evidence="11" key="1">
    <citation type="journal article" date="2014" name="PLoS ONE">
        <title>Transcriptome-Based Identification of ABC Transporters in the Western Tarnished Plant Bug Lygus hesperus.</title>
        <authorList>
            <person name="Hull J.J."/>
            <person name="Chaney K."/>
            <person name="Geib S.M."/>
            <person name="Fabrick J.A."/>
            <person name="Brent C.S."/>
            <person name="Walsh D."/>
            <person name="Lavine L.C."/>
        </authorList>
    </citation>
    <scope>NUCLEOTIDE SEQUENCE</scope>
</reference>
<dbReference type="EMBL" id="GBRD01004757">
    <property type="protein sequence ID" value="JAG61064.1"/>
    <property type="molecule type" value="Transcribed_RNA"/>
</dbReference>
<dbReference type="EMBL" id="GBRD01004758">
    <property type="protein sequence ID" value="JAG61063.1"/>
    <property type="molecule type" value="Transcribed_RNA"/>
</dbReference>
<feature type="active site" evidence="9">
    <location>
        <position position="35"/>
    </location>
</feature>
<dbReference type="Gene3D" id="2.10.109.10">
    <property type="entry name" value="Umud Fragment, subunit A"/>
    <property type="match status" value="1"/>
</dbReference>
<sequence length="146" mass="16482">MTRFGSLLRYSVASAGVCNIIWQNFMSVFCLTGTSMLPTLSESDVVVCDRRWWKQVLEKGDIVVARNVRDTGTLVCKRVMARSGDLVLVKTGFVEVPEGFVWLEGDNSLDSYDSRNYGPVPVEMVQGRVVLRIWPLSRLEAFKRSD</sequence>
<evidence type="ECO:0000256" key="5">
    <source>
        <dbReference type="ARBA" id="ARBA00022801"/>
    </source>
</evidence>
<dbReference type="SUPFAM" id="SSF51306">
    <property type="entry name" value="LexA/Signal peptidase"/>
    <property type="match status" value="1"/>
</dbReference>
<accession>A0A0A9YKG0</accession>
<evidence type="ECO:0000256" key="7">
    <source>
        <dbReference type="ARBA" id="ARBA00023136"/>
    </source>
</evidence>
<evidence type="ECO:0000256" key="3">
    <source>
        <dbReference type="ARBA" id="ARBA00022670"/>
    </source>
</evidence>
<reference evidence="11" key="2">
    <citation type="submission" date="2014-07" db="EMBL/GenBank/DDBJ databases">
        <authorList>
            <person name="Hull J."/>
        </authorList>
    </citation>
    <scope>NUCLEOTIDE SEQUENCE</scope>
</reference>
<comment type="subcellular location">
    <subcellularLocation>
        <location evidence="1">Mitochondrion inner membrane</location>
    </subcellularLocation>
</comment>
<keyword evidence="5" id="KW-0378">Hydrolase</keyword>
<dbReference type="InterPro" id="IPR019756">
    <property type="entry name" value="Pept_S26A_signal_pept_1_Ser-AS"/>
</dbReference>
<dbReference type="GO" id="GO:0006465">
    <property type="term" value="P:signal peptide processing"/>
    <property type="evidence" value="ECO:0007669"/>
    <property type="project" value="InterPro"/>
</dbReference>
<dbReference type="InterPro" id="IPR052064">
    <property type="entry name" value="Mito_IMP1_subunit"/>
</dbReference>
<dbReference type="EMBL" id="GBHO01012021">
    <property type="protein sequence ID" value="JAG31583.1"/>
    <property type="molecule type" value="Transcribed_RNA"/>
</dbReference>
<dbReference type="GO" id="GO:0004252">
    <property type="term" value="F:serine-type endopeptidase activity"/>
    <property type="evidence" value="ECO:0007669"/>
    <property type="project" value="InterPro"/>
</dbReference>
<evidence type="ECO:0000313" key="11">
    <source>
        <dbReference type="EMBL" id="JAG31583.1"/>
    </source>
</evidence>
<dbReference type="CDD" id="cd06530">
    <property type="entry name" value="S26_SPase_I"/>
    <property type="match status" value="1"/>
</dbReference>
<comment type="similarity">
    <text evidence="8">Belongs to the peptidase S26 family. IMP1 subfamily.</text>
</comment>
<feature type="domain" description="Peptidase S26" evidence="10">
    <location>
        <begin position="11"/>
        <end position="93"/>
    </location>
</feature>
<evidence type="ECO:0000256" key="2">
    <source>
        <dbReference type="ARBA" id="ARBA00011805"/>
    </source>
</evidence>
<feature type="active site" evidence="9">
    <location>
        <position position="77"/>
    </location>
</feature>
<proteinExistence type="inferred from homology"/>
<dbReference type="PRINTS" id="PR00727">
    <property type="entry name" value="LEADERPTASE"/>
</dbReference>
<name>A0A0A9YKG0_LYGHE</name>
<dbReference type="GO" id="GO:0042720">
    <property type="term" value="C:mitochondrial inner membrane peptidase complex"/>
    <property type="evidence" value="ECO:0007669"/>
    <property type="project" value="TreeGrafter"/>
</dbReference>
<dbReference type="InterPro" id="IPR000223">
    <property type="entry name" value="Pept_S26A_signal_pept_1"/>
</dbReference>
<dbReference type="PANTHER" id="PTHR12383">
    <property type="entry name" value="PROTEASE FAMILY S26 MITOCHONDRIAL INNER MEMBRANE PROTEASE-RELATED"/>
    <property type="match status" value="1"/>
</dbReference>
<feature type="domain" description="Peptidase S26" evidence="10">
    <location>
        <begin position="94"/>
        <end position="134"/>
    </location>
</feature>
<evidence type="ECO:0000256" key="6">
    <source>
        <dbReference type="ARBA" id="ARBA00023128"/>
    </source>
</evidence>
<evidence type="ECO:0000313" key="12">
    <source>
        <dbReference type="EMBL" id="JAG61063.1"/>
    </source>
</evidence>
<keyword evidence="6" id="KW-0496">Mitochondrion</keyword>
<organism evidence="11">
    <name type="scientific">Lygus hesperus</name>
    <name type="common">Western plant bug</name>
    <dbReference type="NCBI Taxonomy" id="30085"/>
    <lineage>
        <taxon>Eukaryota</taxon>
        <taxon>Metazoa</taxon>
        <taxon>Ecdysozoa</taxon>
        <taxon>Arthropoda</taxon>
        <taxon>Hexapoda</taxon>
        <taxon>Insecta</taxon>
        <taxon>Pterygota</taxon>
        <taxon>Neoptera</taxon>
        <taxon>Paraneoptera</taxon>
        <taxon>Hemiptera</taxon>
        <taxon>Heteroptera</taxon>
        <taxon>Panheteroptera</taxon>
        <taxon>Cimicomorpha</taxon>
        <taxon>Miridae</taxon>
        <taxon>Mirini</taxon>
        <taxon>Lygus</taxon>
    </lineage>
</organism>
<dbReference type="AlphaFoldDB" id="A0A0A9YKG0"/>
<evidence type="ECO:0000256" key="9">
    <source>
        <dbReference type="PIRSR" id="PIRSR600223-1"/>
    </source>
</evidence>
<dbReference type="PROSITE" id="PS00501">
    <property type="entry name" value="SPASE_I_1"/>
    <property type="match status" value="1"/>
</dbReference>
<comment type="subunit">
    <text evidence="2">Heterodimer of 2 subunits, IMMPL1 and IMMPL2.</text>
</comment>
<dbReference type="Pfam" id="PF10502">
    <property type="entry name" value="Peptidase_S26"/>
    <property type="match status" value="2"/>
</dbReference>
<gene>
    <name evidence="11" type="primary">immp1l</name>
    <name evidence="11" type="ORF">CM83_14985</name>
</gene>
<keyword evidence="4" id="KW-0999">Mitochondrion inner membrane</keyword>
<evidence type="ECO:0000256" key="8">
    <source>
        <dbReference type="ARBA" id="ARBA00038445"/>
    </source>
</evidence>
<dbReference type="GO" id="GO:0006627">
    <property type="term" value="P:protein processing involved in protein targeting to mitochondrion"/>
    <property type="evidence" value="ECO:0007669"/>
    <property type="project" value="TreeGrafter"/>
</dbReference>
<evidence type="ECO:0000259" key="10">
    <source>
        <dbReference type="Pfam" id="PF10502"/>
    </source>
</evidence>
<dbReference type="InterPro" id="IPR019533">
    <property type="entry name" value="Peptidase_S26"/>
</dbReference>
<keyword evidence="7" id="KW-0472">Membrane</keyword>
<keyword evidence="3 11" id="KW-0645">Protease</keyword>
<dbReference type="PANTHER" id="PTHR12383:SF16">
    <property type="entry name" value="MITOCHONDRIAL INNER MEMBRANE PROTEASE SUBUNIT 1"/>
    <property type="match status" value="1"/>
</dbReference>
<reference evidence="12" key="3">
    <citation type="submission" date="2014-09" db="EMBL/GenBank/DDBJ databases">
        <authorList>
            <person name="Magalhaes I.L.F."/>
            <person name="Oliveira U."/>
            <person name="Santos F.R."/>
            <person name="Vidigal T.H.D.A."/>
            <person name="Brescovit A.D."/>
            <person name="Santos A.J."/>
        </authorList>
    </citation>
    <scope>NUCLEOTIDE SEQUENCE</scope>
</reference>
<dbReference type="InterPro" id="IPR036286">
    <property type="entry name" value="LexA/Signal_pep-like_sf"/>
</dbReference>
<evidence type="ECO:0000256" key="1">
    <source>
        <dbReference type="ARBA" id="ARBA00004273"/>
    </source>
</evidence>
<protein>
    <submittedName>
        <fullName evidence="11">Mitochondrial inner membrane protease subunit 1</fullName>
    </submittedName>
</protein>